<dbReference type="Proteomes" id="UP001500974">
    <property type="component" value="Unassembled WGS sequence"/>
</dbReference>
<dbReference type="EMBL" id="BAAAON010000003">
    <property type="protein sequence ID" value="GAA2176982.1"/>
    <property type="molecule type" value="Genomic_DNA"/>
</dbReference>
<evidence type="ECO:0000313" key="3">
    <source>
        <dbReference type="Proteomes" id="UP001500974"/>
    </source>
</evidence>
<organism evidence="2 3">
    <name type="scientific">Arthrobacter parietis</name>
    <dbReference type="NCBI Taxonomy" id="271434"/>
    <lineage>
        <taxon>Bacteria</taxon>
        <taxon>Bacillati</taxon>
        <taxon>Actinomycetota</taxon>
        <taxon>Actinomycetes</taxon>
        <taxon>Micrococcales</taxon>
        <taxon>Micrococcaceae</taxon>
        <taxon>Arthrobacter</taxon>
    </lineage>
</organism>
<name>A0ABN3AZ83_9MICC</name>
<gene>
    <name evidence="2" type="ORF">GCM10009784_25790</name>
</gene>
<evidence type="ECO:0008006" key="4">
    <source>
        <dbReference type="Google" id="ProtNLM"/>
    </source>
</evidence>
<protein>
    <recommendedName>
        <fullName evidence="4">Transposase</fullName>
    </recommendedName>
</protein>
<sequence>MTDLADIASELYSQPLDEFTAARNTRAKALDDKSLAKEVRALRKPSASAWLLNMMAIHRGDQLRQALTLGAAMREAQEQLDRSELKKLGTQRQQLIAALVKDGVALSEELGHPASSAAALEVEQTLRAAMADAGAAAAVATGRLIRPLEATGWEAVDLAGAVGGPFDAGGAVNSGDASADAADSADSADATKADAAKKAEDDRASDARADLEDAEDHFEEAGSALKRARERVDQLDRDRDALVAQVRDLRKRIRALEQDIDVIDDAADDAVRERTEADRAAKESAREVERARKALEKLTR</sequence>
<reference evidence="2 3" key="1">
    <citation type="journal article" date="2019" name="Int. J. Syst. Evol. Microbiol.">
        <title>The Global Catalogue of Microorganisms (GCM) 10K type strain sequencing project: providing services to taxonomists for standard genome sequencing and annotation.</title>
        <authorList>
            <consortium name="The Broad Institute Genomics Platform"/>
            <consortium name="The Broad Institute Genome Sequencing Center for Infectious Disease"/>
            <person name="Wu L."/>
            <person name="Ma J."/>
        </authorList>
    </citation>
    <scope>NUCLEOTIDE SEQUENCE [LARGE SCALE GENOMIC DNA]</scope>
    <source>
        <strain evidence="2 3">JCM 14917</strain>
    </source>
</reference>
<accession>A0ABN3AZ83</accession>
<feature type="compositionally biased region" description="Low complexity" evidence="1">
    <location>
        <begin position="174"/>
        <end position="188"/>
    </location>
</feature>
<comment type="caution">
    <text evidence="2">The sequence shown here is derived from an EMBL/GenBank/DDBJ whole genome shotgun (WGS) entry which is preliminary data.</text>
</comment>
<evidence type="ECO:0000256" key="1">
    <source>
        <dbReference type="SAM" id="MobiDB-lite"/>
    </source>
</evidence>
<dbReference type="RefSeq" id="WP_277358631.1">
    <property type="nucleotide sequence ID" value="NZ_BAAAON010000003.1"/>
</dbReference>
<feature type="compositionally biased region" description="Basic and acidic residues" evidence="1">
    <location>
        <begin position="189"/>
        <end position="211"/>
    </location>
</feature>
<proteinExistence type="predicted"/>
<keyword evidence="3" id="KW-1185">Reference proteome</keyword>
<feature type="region of interest" description="Disordered" evidence="1">
    <location>
        <begin position="174"/>
        <end position="222"/>
    </location>
</feature>
<evidence type="ECO:0000313" key="2">
    <source>
        <dbReference type="EMBL" id="GAA2176982.1"/>
    </source>
</evidence>